<organism evidence="8 9">
    <name type="scientific">Larkinella bovis</name>
    <dbReference type="NCBI Taxonomy" id="683041"/>
    <lineage>
        <taxon>Bacteria</taxon>
        <taxon>Pseudomonadati</taxon>
        <taxon>Bacteroidota</taxon>
        <taxon>Cytophagia</taxon>
        <taxon>Cytophagales</taxon>
        <taxon>Spirosomataceae</taxon>
        <taxon>Larkinella</taxon>
    </lineage>
</organism>
<dbReference type="PANTHER" id="PTHR32071">
    <property type="entry name" value="TRANSCRIPTIONAL REGULATORY PROTEIN"/>
    <property type="match status" value="1"/>
</dbReference>
<keyword evidence="9" id="KW-1185">Reference proteome</keyword>
<dbReference type="InterPro" id="IPR003593">
    <property type="entry name" value="AAA+_ATPase"/>
</dbReference>
<dbReference type="Gene3D" id="1.10.10.60">
    <property type="entry name" value="Homeodomain-like"/>
    <property type="match status" value="1"/>
</dbReference>
<dbReference type="InterPro" id="IPR002197">
    <property type="entry name" value="HTH_Fis"/>
</dbReference>
<dbReference type="Gene3D" id="1.10.8.60">
    <property type="match status" value="1"/>
</dbReference>
<dbReference type="Pfam" id="PF02954">
    <property type="entry name" value="HTH_8"/>
    <property type="match status" value="1"/>
</dbReference>
<feature type="modified residue" description="4-aspartylphosphate" evidence="5">
    <location>
        <position position="50"/>
    </location>
</feature>
<dbReference type="SMART" id="SM00448">
    <property type="entry name" value="REC"/>
    <property type="match status" value="1"/>
</dbReference>
<dbReference type="EMBL" id="JBHSMA010000002">
    <property type="protein sequence ID" value="MFC5409392.1"/>
    <property type="molecule type" value="Genomic_DNA"/>
</dbReference>
<evidence type="ECO:0000256" key="5">
    <source>
        <dbReference type="PROSITE-ProRule" id="PRU00169"/>
    </source>
</evidence>
<feature type="domain" description="Response regulatory" evidence="7">
    <location>
        <begin position="1"/>
        <end position="119"/>
    </location>
</feature>
<keyword evidence="5" id="KW-0597">Phosphoprotein</keyword>
<keyword evidence="2" id="KW-0067">ATP-binding</keyword>
<dbReference type="SUPFAM" id="SSF52172">
    <property type="entry name" value="CheY-like"/>
    <property type="match status" value="1"/>
</dbReference>
<dbReference type="PRINTS" id="PR01590">
    <property type="entry name" value="HTHFIS"/>
</dbReference>
<dbReference type="SMART" id="SM00382">
    <property type="entry name" value="AAA"/>
    <property type="match status" value="1"/>
</dbReference>
<dbReference type="InterPro" id="IPR058031">
    <property type="entry name" value="AAA_lid_NorR"/>
</dbReference>
<keyword evidence="1" id="KW-0547">Nucleotide-binding</keyword>
<dbReference type="Gene3D" id="3.40.50.2300">
    <property type="match status" value="1"/>
</dbReference>
<dbReference type="InterPro" id="IPR025662">
    <property type="entry name" value="Sigma_54_int_dom_ATP-bd_1"/>
</dbReference>
<dbReference type="PROSITE" id="PS50045">
    <property type="entry name" value="SIGMA54_INTERACT_4"/>
    <property type="match status" value="1"/>
</dbReference>
<reference evidence="9" key="1">
    <citation type="journal article" date="2019" name="Int. J. Syst. Evol. Microbiol.">
        <title>The Global Catalogue of Microorganisms (GCM) 10K type strain sequencing project: providing services to taxonomists for standard genome sequencing and annotation.</title>
        <authorList>
            <consortium name="The Broad Institute Genomics Platform"/>
            <consortium name="The Broad Institute Genome Sequencing Center for Infectious Disease"/>
            <person name="Wu L."/>
            <person name="Ma J."/>
        </authorList>
    </citation>
    <scope>NUCLEOTIDE SEQUENCE [LARGE SCALE GENOMIC DNA]</scope>
    <source>
        <strain evidence="9">CCUG 55250</strain>
    </source>
</reference>
<keyword evidence="3" id="KW-0805">Transcription regulation</keyword>
<gene>
    <name evidence="8" type="ORF">ACFPMF_08750</name>
</gene>
<dbReference type="InterPro" id="IPR025943">
    <property type="entry name" value="Sigma_54_int_dom_ATP-bd_2"/>
</dbReference>
<dbReference type="SUPFAM" id="SSF46689">
    <property type="entry name" value="Homeodomain-like"/>
    <property type="match status" value="1"/>
</dbReference>
<dbReference type="SUPFAM" id="SSF52540">
    <property type="entry name" value="P-loop containing nucleoside triphosphate hydrolases"/>
    <property type="match status" value="1"/>
</dbReference>
<evidence type="ECO:0000313" key="9">
    <source>
        <dbReference type="Proteomes" id="UP001596106"/>
    </source>
</evidence>
<dbReference type="Proteomes" id="UP001596106">
    <property type="component" value="Unassembled WGS sequence"/>
</dbReference>
<accession>A0ABW0IB79</accession>
<dbReference type="Gene3D" id="3.40.50.300">
    <property type="entry name" value="P-loop containing nucleotide triphosphate hydrolases"/>
    <property type="match status" value="1"/>
</dbReference>
<dbReference type="Pfam" id="PF00072">
    <property type="entry name" value="Response_reg"/>
    <property type="match status" value="1"/>
</dbReference>
<comment type="caution">
    <text evidence="8">The sequence shown here is derived from an EMBL/GenBank/DDBJ whole genome shotgun (WGS) entry which is preliminary data.</text>
</comment>
<dbReference type="PROSITE" id="PS00675">
    <property type="entry name" value="SIGMA54_INTERACT_1"/>
    <property type="match status" value="1"/>
</dbReference>
<keyword evidence="4" id="KW-0804">Transcription</keyword>
<evidence type="ECO:0000256" key="3">
    <source>
        <dbReference type="ARBA" id="ARBA00023015"/>
    </source>
</evidence>
<dbReference type="InterPro" id="IPR001789">
    <property type="entry name" value="Sig_transdc_resp-reg_receiver"/>
</dbReference>
<dbReference type="PANTHER" id="PTHR32071:SF57">
    <property type="entry name" value="C4-DICARBOXYLATE TRANSPORT TRANSCRIPTIONAL REGULATORY PROTEIN DCTD"/>
    <property type="match status" value="1"/>
</dbReference>
<dbReference type="InterPro" id="IPR011006">
    <property type="entry name" value="CheY-like_superfamily"/>
</dbReference>
<dbReference type="Pfam" id="PF00158">
    <property type="entry name" value="Sigma54_activat"/>
    <property type="match status" value="1"/>
</dbReference>
<feature type="domain" description="Sigma-54 factor interaction" evidence="6">
    <location>
        <begin position="148"/>
        <end position="377"/>
    </location>
</feature>
<evidence type="ECO:0000256" key="2">
    <source>
        <dbReference type="ARBA" id="ARBA00022840"/>
    </source>
</evidence>
<evidence type="ECO:0000313" key="8">
    <source>
        <dbReference type="EMBL" id="MFC5409392.1"/>
    </source>
</evidence>
<evidence type="ECO:0000259" key="7">
    <source>
        <dbReference type="PROSITE" id="PS50110"/>
    </source>
</evidence>
<sequence>MLLIIDDDIAVQTSLSLLLRRDGFVVQTASNPEQALNTLDAEAAELILLDMNFSIETSGEEGMNLLTTIRNRYPTIPVILITGWGTIDLAVQGMKAGAKDFITKPWQNEYVLQSVRTLMNLNRHPVDENPARSLSRRKLDQQYQFEHIVGEDPKLLEILETIGRVASTDAPVLITGESGTGKELIAEAIHQNSRRRSKPFVKVNLGGISSTLFESELFGHLRGAFTDAKSDRVGRFELANKGTIFLDEIGDLDLASQVKLLRVLQDRTFEPLGSSRSKTVDVRVICATNRNLEEMVARGTFREDLFYRINLITVRLPALRERPDDIPPLITYFVNNLKTIYQRPNLNIHPAALQWARNLTLPGNIRQLKNIVERTVLLSSTNELGITDFQGQITPGPQPQSARSLPEVGTITLDELEYQMIRRAMELYNNKVSKVARALGITRFALYRRLEKYGIPYTTDS</sequence>
<protein>
    <submittedName>
        <fullName evidence="8">Sigma-54-dependent transcriptional regulator</fullName>
    </submittedName>
</protein>
<dbReference type="InterPro" id="IPR002078">
    <property type="entry name" value="Sigma_54_int"/>
</dbReference>
<dbReference type="RefSeq" id="WP_379843261.1">
    <property type="nucleotide sequence ID" value="NZ_JBHSMA010000002.1"/>
</dbReference>
<evidence type="ECO:0000256" key="1">
    <source>
        <dbReference type="ARBA" id="ARBA00022741"/>
    </source>
</evidence>
<dbReference type="CDD" id="cd00009">
    <property type="entry name" value="AAA"/>
    <property type="match status" value="1"/>
</dbReference>
<dbReference type="PROSITE" id="PS00676">
    <property type="entry name" value="SIGMA54_INTERACT_2"/>
    <property type="match status" value="1"/>
</dbReference>
<dbReference type="InterPro" id="IPR027417">
    <property type="entry name" value="P-loop_NTPase"/>
</dbReference>
<dbReference type="Pfam" id="PF25601">
    <property type="entry name" value="AAA_lid_14"/>
    <property type="match status" value="1"/>
</dbReference>
<proteinExistence type="predicted"/>
<evidence type="ECO:0000256" key="4">
    <source>
        <dbReference type="ARBA" id="ARBA00023163"/>
    </source>
</evidence>
<dbReference type="InterPro" id="IPR009057">
    <property type="entry name" value="Homeodomain-like_sf"/>
</dbReference>
<evidence type="ECO:0000259" key="6">
    <source>
        <dbReference type="PROSITE" id="PS50045"/>
    </source>
</evidence>
<dbReference type="PROSITE" id="PS50110">
    <property type="entry name" value="RESPONSE_REGULATORY"/>
    <property type="match status" value="1"/>
</dbReference>
<name>A0ABW0IB79_9BACT</name>